<accession>A0A4D9DEV4</accession>
<evidence type="ECO:0000313" key="2">
    <source>
        <dbReference type="Proteomes" id="UP000297703"/>
    </source>
</evidence>
<evidence type="ECO:0000313" key="1">
    <source>
        <dbReference type="EMBL" id="TFJ96085.1"/>
    </source>
</evidence>
<proteinExistence type="predicted"/>
<dbReference type="EMBL" id="QXTE01000801">
    <property type="protein sequence ID" value="TFJ96085.1"/>
    <property type="molecule type" value="Genomic_DNA"/>
</dbReference>
<gene>
    <name evidence="1" type="ORF">DR999_PMT22144</name>
</gene>
<protein>
    <submittedName>
        <fullName evidence="1">Threonyl-tRNA synthetase</fullName>
    </submittedName>
</protein>
<dbReference type="GO" id="GO:0004812">
    <property type="term" value="F:aminoacyl-tRNA ligase activity"/>
    <property type="evidence" value="ECO:0007669"/>
    <property type="project" value="UniProtKB-KW"/>
</dbReference>
<reference evidence="1 2" key="1">
    <citation type="submission" date="2019-04" db="EMBL/GenBank/DDBJ databases">
        <title>Draft genome of the big-headed turtle Platysternon megacephalum.</title>
        <authorList>
            <person name="Gong S."/>
        </authorList>
    </citation>
    <scope>NUCLEOTIDE SEQUENCE [LARGE SCALE GENOMIC DNA]</scope>
    <source>
        <strain evidence="1">DO16091913</strain>
        <tissue evidence="1">Muscle</tissue>
    </source>
</reference>
<keyword evidence="2" id="KW-1185">Reference proteome</keyword>
<reference evidence="1 2" key="2">
    <citation type="submission" date="2019-04" db="EMBL/GenBank/DDBJ databases">
        <title>The genome sequence of big-headed turtle.</title>
        <authorList>
            <person name="Gong S."/>
        </authorList>
    </citation>
    <scope>NUCLEOTIDE SEQUENCE [LARGE SCALE GENOMIC DNA]</scope>
    <source>
        <strain evidence="1">DO16091913</strain>
        <tissue evidence="1">Muscle</tissue>
    </source>
</reference>
<dbReference type="AlphaFoldDB" id="A0A4D9DEV4"/>
<keyword evidence="1" id="KW-0030">Aminoacyl-tRNA synthetase</keyword>
<sequence>MGPPGDTGSWCDEAPVPPSQTFMRLFPAPPTHPSRWGWGMHHREGRARCPCCRGAQSWRAGPSTGRDAPATPQPPYPLPPWGEPGVLLAACSVPRRCPPWPWAVPAASQPGCSGLMGGQCRGAQQWARERVGSQVWAPPGRGPLMRLQALPRPASVATLDSANKGLSPWPWLLRVTYLRLRRALPQHPKGATARC</sequence>
<comment type="caution">
    <text evidence="1">The sequence shown here is derived from an EMBL/GenBank/DDBJ whole genome shotgun (WGS) entry which is preliminary data.</text>
</comment>
<organism evidence="1 2">
    <name type="scientific">Platysternon megacephalum</name>
    <name type="common">big-headed turtle</name>
    <dbReference type="NCBI Taxonomy" id="55544"/>
    <lineage>
        <taxon>Eukaryota</taxon>
        <taxon>Metazoa</taxon>
        <taxon>Chordata</taxon>
        <taxon>Craniata</taxon>
        <taxon>Vertebrata</taxon>
        <taxon>Euteleostomi</taxon>
        <taxon>Archelosauria</taxon>
        <taxon>Testudinata</taxon>
        <taxon>Testudines</taxon>
        <taxon>Cryptodira</taxon>
        <taxon>Durocryptodira</taxon>
        <taxon>Testudinoidea</taxon>
        <taxon>Platysternidae</taxon>
        <taxon>Platysternon</taxon>
    </lineage>
</organism>
<keyword evidence="1" id="KW-0436">Ligase</keyword>
<name>A0A4D9DEV4_9SAUR</name>
<dbReference type="Proteomes" id="UP000297703">
    <property type="component" value="Unassembled WGS sequence"/>
</dbReference>